<dbReference type="EMBL" id="ACHF01000011">
    <property type="protein sequence ID" value="EEI64183.1"/>
    <property type="molecule type" value="Genomic_DNA"/>
</dbReference>
<dbReference type="Proteomes" id="UP000006237">
    <property type="component" value="Unassembled WGS sequence"/>
</dbReference>
<feature type="transmembrane region" description="Helical" evidence="1">
    <location>
        <begin position="28"/>
        <end position="45"/>
    </location>
</feature>
<organism evidence="2 3">
    <name type="scientific">Corynebacterium glucuronolyticum ATCC 51866</name>
    <dbReference type="NCBI Taxonomy" id="548478"/>
    <lineage>
        <taxon>Bacteria</taxon>
        <taxon>Bacillati</taxon>
        <taxon>Actinomycetota</taxon>
        <taxon>Actinomycetes</taxon>
        <taxon>Mycobacteriales</taxon>
        <taxon>Corynebacteriaceae</taxon>
        <taxon>Corynebacterium</taxon>
    </lineage>
</organism>
<name>A0ABM9XSL1_9CORY</name>
<protein>
    <submittedName>
        <fullName evidence="2">Uncharacterized protein</fullName>
    </submittedName>
</protein>
<proteinExistence type="predicted"/>
<keyword evidence="1" id="KW-0812">Transmembrane</keyword>
<reference evidence="2 3" key="1">
    <citation type="submission" date="2009-01" db="EMBL/GenBank/DDBJ databases">
        <authorList>
            <person name="Qin X."/>
            <person name="Bachman B."/>
            <person name="Battles P."/>
            <person name="Bell A."/>
            <person name="Bess C."/>
            <person name="Bickham C."/>
            <person name="Chaboub L."/>
            <person name="Chen D."/>
            <person name="Coyle M."/>
            <person name="Deiros D.R."/>
            <person name="Dinh H."/>
            <person name="Forbes L."/>
            <person name="Fowler G."/>
            <person name="Francisco L."/>
            <person name="Fu Q."/>
            <person name="Gubbala S."/>
            <person name="Hale W."/>
            <person name="Han Y."/>
            <person name="Hemphill L."/>
            <person name="Highlander S.K."/>
            <person name="Hirani K."/>
            <person name="Hogues M."/>
            <person name="Jackson L."/>
            <person name="Jakkamsetti A."/>
            <person name="Javaid M."/>
            <person name="Jiang H."/>
            <person name="Korchina V."/>
            <person name="Kovar C."/>
            <person name="Lara F."/>
            <person name="Lee S."/>
            <person name="Mata R."/>
            <person name="Mathew T."/>
            <person name="Moen C."/>
            <person name="Morales K."/>
            <person name="Munidasa M."/>
            <person name="Nazareth L."/>
            <person name="Ngo R."/>
            <person name="Nguyen L."/>
            <person name="Okwuonu G."/>
            <person name="Ongeri F."/>
            <person name="Patil S."/>
            <person name="Petrosino J."/>
            <person name="Pham C."/>
            <person name="Pham P."/>
            <person name="Pu L.-L."/>
            <person name="Puazo M."/>
            <person name="Raj R."/>
            <person name="Reid J."/>
            <person name="Rouhana J."/>
            <person name="Saada N."/>
            <person name="Shang Y."/>
            <person name="Simmons D."/>
            <person name="Thornton R."/>
            <person name="Warren J."/>
            <person name="Weissenberger G."/>
            <person name="Zhang J."/>
            <person name="Zhang L."/>
            <person name="Zhou C."/>
            <person name="Zhu D."/>
            <person name="Muzny D."/>
            <person name="Worley K."/>
            <person name="Gibbs R."/>
        </authorList>
    </citation>
    <scope>NUCLEOTIDE SEQUENCE [LARGE SCALE GENOMIC DNA]</scope>
    <source>
        <strain evidence="2 3">ATCC 51866</strain>
    </source>
</reference>
<comment type="caution">
    <text evidence="2">The sequence shown here is derived from an EMBL/GenBank/DDBJ whole genome shotgun (WGS) entry which is preliminary data.</text>
</comment>
<evidence type="ECO:0000313" key="3">
    <source>
        <dbReference type="Proteomes" id="UP000006237"/>
    </source>
</evidence>
<gene>
    <name evidence="2" type="ORF">HMPREF0293_0270</name>
</gene>
<evidence type="ECO:0000313" key="2">
    <source>
        <dbReference type="EMBL" id="EEI64183.1"/>
    </source>
</evidence>
<evidence type="ECO:0000256" key="1">
    <source>
        <dbReference type="SAM" id="Phobius"/>
    </source>
</evidence>
<keyword evidence="1" id="KW-1133">Transmembrane helix</keyword>
<sequence>MEASLSSKRRRVAQCVTARILSAPPTPARISAAAFFIVVATYILLRS</sequence>
<accession>A0ABM9XSL1</accession>
<keyword evidence="1" id="KW-0472">Membrane</keyword>
<keyword evidence="3" id="KW-1185">Reference proteome</keyword>